<dbReference type="InterPro" id="IPR054059">
    <property type="entry name" value="MORF/ORRM1/DAG-like_MORF"/>
</dbReference>
<reference evidence="4" key="2">
    <citation type="submission" date="2023-06" db="EMBL/GenBank/DDBJ databases">
        <authorList>
            <person name="Ma L."/>
            <person name="Liu K.-W."/>
            <person name="Li Z."/>
            <person name="Hsiao Y.-Y."/>
            <person name="Qi Y."/>
            <person name="Fu T."/>
            <person name="Tang G."/>
            <person name="Zhang D."/>
            <person name="Sun W.-H."/>
            <person name="Liu D.-K."/>
            <person name="Li Y."/>
            <person name="Chen G.-Z."/>
            <person name="Liu X.-D."/>
            <person name="Liao X.-Y."/>
            <person name="Jiang Y.-T."/>
            <person name="Yu X."/>
            <person name="Hao Y."/>
            <person name="Huang J."/>
            <person name="Zhao X.-W."/>
            <person name="Ke S."/>
            <person name="Chen Y.-Y."/>
            <person name="Wu W.-L."/>
            <person name="Hsu J.-L."/>
            <person name="Lin Y.-F."/>
            <person name="Huang M.-D."/>
            <person name="Li C.-Y."/>
            <person name="Huang L."/>
            <person name="Wang Z.-W."/>
            <person name="Zhao X."/>
            <person name="Zhong W.-Y."/>
            <person name="Peng D.-H."/>
            <person name="Ahmad S."/>
            <person name="Lan S."/>
            <person name="Zhang J.-S."/>
            <person name="Tsai W.-C."/>
            <person name="Van De Peer Y."/>
            <person name="Liu Z.-J."/>
        </authorList>
    </citation>
    <scope>NUCLEOTIDE SEQUENCE</scope>
    <source>
        <strain evidence="4">SCP</strain>
        <tissue evidence="4">Leaves</tissue>
    </source>
</reference>
<evidence type="ECO:0000259" key="3">
    <source>
        <dbReference type="Pfam" id="PF21864"/>
    </source>
</evidence>
<evidence type="ECO:0000256" key="2">
    <source>
        <dbReference type="SAM" id="MobiDB-lite"/>
    </source>
</evidence>
<evidence type="ECO:0000256" key="1">
    <source>
        <dbReference type="ARBA" id="ARBA00022946"/>
    </source>
</evidence>
<keyword evidence="5" id="KW-1185">Reference proteome</keyword>
<dbReference type="GO" id="GO:0016554">
    <property type="term" value="P:cytidine to uridine editing"/>
    <property type="evidence" value="ECO:0007669"/>
    <property type="project" value="InterPro"/>
</dbReference>
<dbReference type="GO" id="GO:0080156">
    <property type="term" value="P:mitochondrial mRNA modification"/>
    <property type="evidence" value="ECO:0007669"/>
    <property type="project" value="TreeGrafter"/>
</dbReference>
<dbReference type="EMBL" id="JAUJYN010000006">
    <property type="protein sequence ID" value="KAK1268404.1"/>
    <property type="molecule type" value="Genomic_DNA"/>
</dbReference>
<reference evidence="4" key="1">
    <citation type="journal article" date="2023" name="Nat. Commun.">
        <title>Diploid and tetraploid genomes of Acorus and the evolution of monocots.</title>
        <authorList>
            <person name="Ma L."/>
            <person name="Liu K.W."/>
            <person name="Li Z."/>
            <person name="Hsiao Y.Y."/>
            <person name="Qi Y."/>
            <person name="Fu T."/>
            <person name="Tang G.D."/>
            <person name="Zhang D."/>
            <person name="Sun W.H."/>
            <person name="Liu D.K."/>
            <person name="Li Y."/>
            <person name="Chen G.Z."/>
            <person name="Liu X.D."/>
            <person name="Liao X.Y."/>
            <person name="Jiang Y.T."/>
            <person name="Yu X."/>
            <person name="Hao Y."/>
            <person name="Huang J."/>
            <person name="Zhao X.W."/>
            <person name="Ke S."/>
            <person name="Chen Y.Y."/>
            <person name="Wu W.L."/>
            <person name="Hsu J.L."/>
            <person name="Lin Y.F."/>
            <person name="Huang M.D."/>
            <person name="Li C.Y."/>
            <person name="Huang L."/>
            <person name="Wang Z.W."/>
            <person name="Zhao X."/>
            <person name="Zhong W.Y."/>
            <person name="Peng D.H."/>
            <person name="Ahmad S."/>
            <person name="Lan S."/>
            <person name="Zhang J.S."/>
            <person name="Tsai W.C."/>
            <person name="Van de Peer Y."/>
            <person name="Liu Z.J."/>
        </authorList>
    </citation>
    <scope>NUCLEOTIDE SEQUENCE</scope>
    <source>
        <strain evidence="4">SCP</strain>
    </source>
</reference>
<sequence length="214" mass="23432">MALARGRTLITTASLSRWLSLTRTSSTSVHHLHPSFTSPTDLRLPLPPPSSSSSVHLYSVPPPNHGDPNPPSRTMALNGCDFEHWHVVMRPPEGDPSRDEIIDGYVKTLAQVLGRFSPSFLKSHIFHSSSVSLFMVVQLFGFLSCMFQLVTLLSLEGENNKQVMLNASVIRIECFAHTCICGDFGAKMPFYVGVASNCIQYVLSDVNSGVSVTP</sequence>
<keyword evidence="1" id="KW-0809">Transit peptide</keyword>
<evidence type="ECO:0000313" key="5">
    <source>
        <dbReference type="Proteomes" id="UP001179952"/>
    </source>
</evidence>
<name>A0AAV9AVT4_ACOGR</name>
<proteinExistence type="predicted"/>
<dbReference type="InterPro" id="IPR039206">
    <property type="entry name" value="MORF/ORRM1/DAG-like"/>
</dbReference>
<protein>
    <recommendedName>
        <fullName evidence="3">MORF/ORRM1/DAG-like MORF domain-containing protein</fullName>
    </recommendedName>
</protein>
<dbReference type="PANTHER" id="PTHR31346">
    <property type="entry name" value="MULTIPLE ORGANELLAR RNA EDITING FACTOR 2, CHLOROPLASTIC-RELATED-RELATED"/>
    <property type="match status" value="1"/>
</dbReference>
<feature type="region of interest" description="Disordered" evidence="2">
    <location>
        <begin position="29"/>
        <end position="72"/>
    </location>
</feature>
<evidence type="ECO:0000313" key="4">
    <source>
        <dbReference type="EMBL" id="KAK1268404.1"/>
    </source>
</evidence>
<dbReference type="PANTHER" id="PTHR31346:SF4">
    <property type="entry name" value="MULTIPLE ORGANELLAR RNA EDITING FACTOR 8, CHLOROPLASTIC_MITOCHONDRIAL"/>
    <property type="match status" value="1"/>
</dbReference>
<organism evidence="4 5">
    <name type="scientific">Acorus gramineus</name>
    <name type="common">Dwarf sweet flag</name>
    <dbReference type="NCBI Taxonomy" id="55184"/>
    <lineage>
        <taxon>Eukaryota</taxon>
        <taxon>Viridiplantae</taxon>
        <taxon>Streptophyta</taxon>
        <taxon>Embryophyta</taxon>
        <taxon>Tracheophyta</taxon>
        <taxon>Spermatophyta</taxon>
        <taxon>Magnoliopsida</taxon>
        <taxon>Liliopsida</taxon>
        <taxon>Acoraceae</taxon>
        <taxon>Acorus</taxon>
    </lineage>
</organism>
<gene>
    <name evidence="4" type="ORF">QJS04_geneDACA006410</name>
</gene>
<comment type="caution">
    <text evidence="4">The sequence shown here is derived from an EMBL/GenBank/DDBJ whole genome shotgun (WGS) entry which is preliminary data.</text>
</comment>
<dbReference type="GO" id="GO:0005739">
    <property type="term" value="C:mitochondrion"/>
    <property type="evidence" value="ECO:0007669"/>
    <property type="project" value="TreeGrafter"/>
</dbReference>
<feature type="domain" description="MORF/ORRM1/DAG-like MORF" evidence="3">
    <location>
        <begin position="82"/>
        <end position="115"/>
    </location>
</feature>
<accession>A0AAV9AVT4</accession>
<feature type="compositionally biased region" description="Pro residues" evidence="2">
    <location>
        <begin position="60"/>
        <end position="71"/>
    </location>
</feature>
<dbReference type="AlphaFoldDB" id="A0AAV9AVT4"/>
<dbReference type="Proteomes" id="UP001179952">
    <property type="component" value="Unassembled WGS sequence"/>
</dbReference>
<dbReference type="Pfam" id="PF21864">
    <property type="entry name" value="MORF_dom"/>
    <property type="match status" value="1"/>
</dbReference>